<evidence type="ECO:0000313" key="1">
    <source>
        <dbReference type="EMBL" id="PWW02882.1"/>
    </source>
</evidence>
<keyword evidence="2" id="KW-1185">Reference proteome</keyword>
<sequence length="57" mass="6689">MRHELIHFLSHVEDEQLMIGVIANLNVDSYASLLHHLAFTSSSTQERWQKLMNQVLR</sequence>
<proteinExistence type="predicted"/>
<comment type="caution">
    <text evidence="1">The sequence shown here is derived from an EMBL/GenBank/DDBJ whole genome shotgun (WGS) entry which is preliminary data.</text>
</comment>
<dbReference type="RefSeq" id="WP_174812681.1">
    <property type="nucleotide sequence ID" value="NZ_CP054612.1"/>
</dbReference>
<organism evidence="1 2">
    <name type="scientific">Paenibacillus cellulosilyticus</name>
    <dbReference type="NCBI Taxonomy" id="375489"/>
    <lineage>
        <taxon>Bacteria</taxon>
        <taxon>Bacillati</taxon>
        <taxon>Bacillota</taxon>
        <taxon>Bacilli</taxon>
        <taxon>Bacillales</taxon>
        <taxon>Paenibacillaceae</taxon>
        <taxon>Paenibacillus</taxon>
    </lineage>
</organism>
<dbReference type="AlphaFoldDB" id="A0A2V2YV29"/>
<gene>
    <name evidence="1" type="ORF">DFQ01_108159</name>
</gene>
<evidence type="ECO:0000313" key="2">
    <source>
        <dbReference type="Proteomes" id="UP000246635"/>
    </source>
</evidence>
<dbReference type="Proteomes" id="UP000246635">
    <property type="component" value="Unassembled WGS sequence"/>
</dbReference>
<protein>
    <submittedName>
        <fullName evidence="1">Uncharacterized protein</fullName>
    </submittedName>
</protein>
<accession>A0A2V2YV29</accession>
<reference evidence="1 2" key="1">
    <citation type="submission" date="2018-05" db="EMBL/GenBank/DDBJ databases">
        <title>Genomic Encyclopedia of Type Strains, Phase III (KMG-III): the genomes of soil and plant-associated and newly described type strains.</title>
        <authorList>
            <person name="Whitman W."/>
        </authorList>
    </citation>
    <scope>NUCLEOTIDE SEQUENCE [LARGE SCALE GENOMIC DNA]</scope>
    <source>
        <strain evidence="1 2">CECT 5696</strain>
    </source>
</reference>
<dbReference type="EMBL" id="QGTQ01000008">
    <property type="protein sequence ID" value="PWW02882.1"/>
    <property type="molecule type" value="Genomic_DNA"/>
</dbReference>
<name>A0A2V2YV29_9BACL</name>